<dbReference type="EC" id="2.5.1.97" evidence="1"/>
<dbReference type="InterPro" id="IPR006190">
    <property type="entry name" value="SAF_AFP_Neu5Ac"/>
</dbReference>
<dbReference type="InterPro" id="IPR013785">
    <property type="entry name" value="Aldolase_TIM"/>
</dbReference>
<dbReference type="NCBIfam" id="TIGR03586">
    <property type="entry name" value="PseI"/>
    <property type="match status" value="1"/>
</dbReference>
<dbReference type="Proteomes" id="UP000017429">
    <property type="component" value="Chromosome"/>
</dbReference>
<reference evidence="1" key="3">
    <citation type="submission" date="2022-06" db="EMBL/GenBank/DDBJ databases">
        <title>Resources to Facilitate Use of the Altered Schaedler Flora (ASF) Mouse Model to Study Microbiome Function.</title>
        <authorList>
            <person name="Proctor A."/>
            <person name="Parvinroo S."/>
            <person name="Richie T."/>
            <person name="Jia X."/>
            <person name="Lee S.T.M."/>
            <person name="Karp P.D."/>
            <person name="Paley S."/>
            <person name="Kostic A.D."/>
            <person name="Pierre J.F."/>
            <person name="Wannemuehler M.J."/>
            <person name="Phillips G.J."/>
        </authorList>
    </citation>
    <scope>NUCLEOTIDE SEQUENCE</scope>
    <source>
        <strain evidence="1">ASF457</strain>
    </source>
</reference>
<dbReference type="EMBL" id="CP097562">
    <property type="protein sequence ID" value="USF23971.1"/>
    <property type="molecule type" value="Genomic_DNA"/>
</dbReference>
<dbReference type="Gene3D" id="3.90.1210.10">
    <property type="entry name" value="Antifreeze-like/N-acetylneuraminic acid synthase C-terminal domain"/>
    <property type="match status" value="1"/>
</dbReference>
<name>V2QD61_9BACT</name>
<dbReference type="PANTHER" id="PTHR42966">
    <property type="entry name" value="N-ACETYLNEURAMINATE SYNTHASE"/>
    <property type="match status" value="1"/>
</dbReference>
<dbReference type="InterPro" id="IPR057736">
    <property type="entry name" value="SAF_PseI/NeuA/NeuB"/>
</dbReference>
<dbReference type="eggNOG" id="COG2089">
    <property type="taxonomic scope" value="Bacteria"/>
</dbReference>
<organism evidence="1 2">
    <name type="scientific">Mucispirillum schaedleri ASF457</name>
    <dbReference type="NCBI Taxonomy" id="1379858"/>
    <lineage>
        <taxon>Bacteria</taxon>
        <taxon>Pseudomonadati</taxon>
        <taxon>Deferribacterota</taxon>
        <taxon>Deferribacteres</taxon>
        <taxon>Deferribacterales</taxon>
        <taxon>Mucispirillaceae</taxon>
        <taxon>Mucispirillum</taxon>
    </lineage>
</organism>
<keyword evidence="1" id="KW-0808">Transferase</keyword>
<dbReference type="InterPro" id="IPR013974">
    <property type="entry name" value="SAF"/>
</dbReference>
<sequence length="348" mass="39208">MVIGKVDTNKKAFIVAELSGNHGGDINKAYKLIKAAADASADAVKLQTYTPDTITLNSNKSYFHTNINGLWAGKTLYQLYSEAYTPWSWHKELKDYAESLGLEFFSTPFDITSADYLEELGIPCYKISSFEINDLYLIEHIAKKQKPILLSLGLSEEHEIWDAVNTIRYAGNNQICLLKCTSSYPASISDANIIMIKDIKERFQVEAGISDHTLGYSVAVGAFCLGARVIEKHVVLDKNDNTVDAGFSMTPDEFHSMVKMIREIELAYGCINYTLSLSQKNQLMDRRSLFTSKSIKKGEYFTEDNIKSVRPGYGISTKYYKEIIGKKAACDIDYAEPLQDYMINWNDD</sequence>
<dbReference type="RefSeq" id="WP_023275341.1">
    <property type="nucleotide sequence ID" value="NZ_CP097562.1"/>
</dbReference>
<protein>
    <submittedName>
        <fullName evidence="1">Pseudaminic acid synthase</fullName>
        <ecNumber evidence="1">2.5.1.97</ecNumber>
    </submittedName>
</protein>
<dbReference type="Gene3D" id="3.20.20.70">
    <property type="entry name" value="Aldolase class I"/>
    <property type="match status" value="1"/>
</dbReference>
<proteinExistence type="predicted"/>
<dbReference type="InterPro" id="IPR036732">
    <property type="entry name" value="AFP_Neu5c_C_sf"/>
</dbReference>
<dbReference type="GO" id="GO:0047444">
    <property type="term" value="F:N-acylneuraminate-9-phosphate synthase activity"/>
    <property type="evidence" value="ECO:0007669"/>
    <property type="project" value="TreeGrafter"/>
</dbReference>
<dbReference type="InterPro" id="IPR020030">
    <property type="entry name" value="Pseudaminic_synth_PseI"/>
</dbReference>
<dbReference type="SUPFAM" id="SSF51569">
    <property type="entry name" value="Aldolase"/>
    <property type="match status" value="1"/>
</dbReference>
<reference evidence="1" key="2">
    <citation type="submission" date="2022-05" db="EMBL/GenBank/DDBJ databases">
        <authorList>
            <person name="Proctor A.L."/>
            <person name="Phillips G.J."/>
            <person name="Wannemuehler M.J."/>
        </authorList>
    </citation>
    <scope>NUCLEOTIDE SEQUENCE</scope>
    <source>
        <strain evidence="1">ASF457</strain>
    </source>
</reference>
<dbReference type="OrthoDB" id="9814210at2"/>
<dbReference type="InterPro" id="IPR051690">
    <property type="entry name" value="PseI-like"/>
</dbReference>
<dbReference type="KEGG" id="msch:N508_001046"/>
<evidence type="ECO:0000313" key="1">
    <source>
        <dbReference type="EMBL" id="USF23971.1"/>
    </source>
</evidence>
<reference evidence="1" key="1">
    <citation type="journal article" date="2014" name="Genome Announc.">
        <title>Draft genome sequences of the altered schaedler flora, a defined bacterial community from gnotobiotic mice.</title>
        <authorList>
            <person name="Wannemuehler M.J."/>
            <person name="Overstreet A.M."/>
            <person name="Ward D.V."/>
            <person name="Phillips G.J."/>
        </authorList>
    </citation>
    <scope>NUCLEOTIDE SEQUENCE</scope>
    <source>
        <strain evidence="1">ASF457</strain>
    </source>
</reference>
<dbReference type="Pfam" id="PF03102">
    <property type="entry name" value="NeuB"/>
    <property type="match status" value="1"/>
</dbReference>
<accession>V2QD61</accession>
<dbReference type="PANTHER" id="PTHR42966:SF2">
    <property type="entry name" value="PSEUDAMINIC ACID SYNTHASE"/>
    <property type="match status" value="1"/>
</dbReference>
<dbReference type="AlphaFoldDB" id="V2QD61"/>
<dbReference type="SUPFAM" id="SSF51269">
    <property type="entry name" value="AFP III-like domain"/>
    <property type="match status" value="1"/>
</dbReference>
<evidence type="ECO:0000313" key="2">
    <source>
        <dbReference type="Proteomes" id="UP000017429"/>
    </source>
</evidence>
<keyword evidence="2" id="KW-1185">Reference proteome</keyword>
<dbReference type="Pfam" id="PF08666">
    <property type="entry name" value="SAF"/>
    <property type="match status" value="1"/>
</dbReference>
<gene>
    <name evidence="1" type="primary">pseI_1</name>
    <name evidence="1" type="ORF">N508_001046</name>
</gene>
<dbReference type="GO" id="GO:0016051">
    <property type="term" value="P:carbohydrate biosynthetic process"/>
    <property type="evidence" value="ECO:0007669"/>
    <property type="project" value="InterPro"/>
</dbReference>
<dbReference type="CDD" id="cd11615">
    <property type="entry name" value="SAF_NeuB_like"/>
    <property type="match status" value="1"/>
</dbReference>
<dbReference type="PROSITE" id="PS50844">
    <property type="entry name" value="AFP_LIKE"/>
    <property type="match status" value="1"/>
</dbReference>
<dbReference type="InterPro" id="IPR013132">
    <property type="entry name" value="PseI/NeuA/B-like_N"/>
</dbReference>
<dbReference type="SMART" id="SM00858">
    <property type="entry name" value="SAF"/>
    <property type="match status" value="1"/>
</dbReference>